<evidence type="ECO:0000259" key="5">
    <source>
        <dbReference type="PROSITE" id="PS50405"/>
    </source>
</evidence>
<dbReference type="PANTHER" id="PTHR44051">
    <property type="entry name" value="GLUTATHIONE S-TRANSFERASE-RELATED"/>
    <property type="match status" value="1"/>
</dbReference>
<evidence type="ECO:0000256" key="3">
    <source>
        <dbReference type="SAM" id="MobiDB-lite"/>
    </source>
</evidence>
<dbReference type="Pfam" id="PF02798">
    <property type="entry name" value="GST_N"/>
    <property type="match status" value="1"/>
</dbReference>
<evidence type="ECO:0000256" key="1">
    <source>
        <dbReference type="ARBA" id="ARBA00007409"/>
    </source>
</evidence>
<dbReference type="EMBL" id="QWIJ01001335">
    <property type="protein sequence ID" value="RMX75238.1"/>
    <property type="molecule type" value="Genomic_DNA"/>
</dbReference>
<accession>A0A3M6W9U5</accession>
<comment type="similarity">
    <text evidence="1 2">Belongs to the GST superfamily.</text>
</comment>
<dbReference type="OrthoDB" id="422574at2759"/>
<dbReference type="InterPro" id="IPR010987">
    <property type="entry name" value="Glutathione-S-Trfase_C-like"/>
</dbReference>
<dbReference type="SUPFAM" id="SSF47616">
    <property type="entry name" value="GST C-terminal domain-like"/>
    <property type="match status" value="1"/>
</dbReference>
<evidence type="ECO:0000313" key="8">
    <source>
        <dbReference type="EMBL" id="RMY18940.1"/>
    </source>
</evidence>
<dbReference type="SFLD" id="SFLDG01151">
    <property type="entry name" value="Main.2:_Nu-like"/>
    <property type="match status" value="1"/>
</dbReference>
<evidence type="ECO:0000313" key="6">
    <source>
        <dbReference type="EMBL" id="RMX75238.1"/>
    </source>
</evidence>
<evidence type="ECO:0000313" key="11">
    <source>
        <dbReference type="Proteomes" id="UP000281245"/>
    </source>
</evidence>
<feature type="domain" description="GST N-terminal" evidence="4">
    <location>
        <begin position="37"/>
        <end position="122"/>
    </location>
</feature>
<evidence type="ECO:0000313" key="10">
    <source>
        <dbReference type="Proteomes" id="UP000276864"/>
    </source>
</evidence>
<protein>
    <recommendedName>
        <fullName evidence="12">Glutathione S-transferase GstA</fullName>
    </recommendedName>
</protein>
<gene>
    <name evidence="8" type="ORF">D0866_13012</name>
    <name evidence="7" type="ORF">D0867_14337</name>
    <name evidence="6" type="ORF">D0869_11809</name>
</gene>
<dbReference type="InterPro" id="IPR036282">
    <property type="entry name" value="Glutathione-S-Trfase_C_sf"/>
</dbReference>
<comment type="caution">
    <text evidence="6">The sequence shown here is derived from an EMBL/GenBank/DDBJ whole genome shotgun (WGS) entry which is preliminary data.</text>
</comment>
<dbReference type="Proteomes" id="UP000271337">
    <property type="component" value="Unassembled WGS sequence"/>
</dbReference>
<dbReference type="InterPro" id="IPR040079">
    <property type="entry name" value="Glutathione_S-Trfase"/>
</dbReference>
<dbReference type="VEuPathDB" id="FungiDB:BTJ68_00830"/>
<dbReference type="Gene3D" id="1.20.1050.10">
    <property type="match status" value="1"/>
</dbReference>
<feature type="non-terminal residue" evidence="6">
    <location>
        <position position="1"/>
    </location>
</feature>
<dbReference type="Proteomes" id="UP000281245">
    <property type="component" value="Unassembled WGS sequence"/>
</dbReference>
<dbReference type="InterPro" id="IPR004045">
    <property type="entry name" value="Glutathione_S-Trfase_N"/>
</dbReference>
<organism evidence="6 11">
    <name type="scientific">Hortaea werneckii</name>
    <name type="common">Black yeast</name>
    <name type="synonym">Cladosporium werneckii</name>
    <dbReference type="NCBI Taxonomy" id="91943"/>
    <lineage>
        <taxon>Eukaryota</taxon>
        <taxon>Fungi</taxon>
        <taxon>Dikarya</taxon>
        <taxon>Ascomycota</taxon>
        <taxon>Pezizomycotina</taxon>
        <taxon>Dothideomycetes</taxon>
        <taxon>Dothideomycetidae</taxon>
        <taxon>Mycosphaerellales</taxon>
        <taxon>Teratosphaeriaceae</taxon>
        <taxon>Hortaea</taxon>
    </lineage>
</organism>
<dbReference type="EMBL" id="QWIM01002019">
    <property type="protein sequence ID" value="RMY18940.1"/>
    <property type="molecule type" value="Genomic_DNA"/>
</dbReference>
<reference evidence="9 10" key="1">
    <citation type="journal article" date="2018" name="BMC Genomics">
        <title>Genomic evidence for intraspecific hybridization in a clonal and extremely halotolerant yeast.</title>
        <authorList>
            <person name="Gostincar C."/>
            <person name="Stajich J.E."/>
            <person name="Zupancic J."/>
            <person name="Zalar P."/>
            <person name="Gunde-Cimerman N."/>
        </authorList>
    </citation>
    <scope>NUCLEOTIDE SEQUENCE [LARGE SCALE GENOMIC DNA]</scope>
    <source>
        <strain evidence="8 10">EXF-6651</strain>
        <strain evidence="6 11">EXF-6656</strain>
        <strain evidence="7 9">EXF-6669</strain>
    </source>
</reference>
<dbReference type="SFLD" id="SFLDG00358">
    <property type="entry name" value="Main_(cytGST)"/>
    <property type="match status" value="1"/>
</dbReference>
<feature type="domain" description="GST C-terminal" evidence="5">
    <location>
        <begin position="132"/>
        <end position="260"/>
    </location>
</feature>
<evidence type="ECO:0000256" key="2">
    <source>
        <dbReference type="RuleBase" id="RU003494"/>
    </source>
</evidence>
<dbReference type="Proteomes" id="UP000276864">
    <property type="component" value="Unassembled WGS sequence"/>
</dbReference>
<evidence type="ECO:0000313" key="9">
    <source>
        <dbReference type="Proteomes" id="UP000271337"/>
    </source>
</evidence>
<evidence type="ECO:0008006" key="12">
    <source>
        <dbReference type="Google" id="ProtNLM"/>
    </source>
</evidence>
<dbReference type="Gene3D" id="3.40.30.10">
    <property type="entry name" value="Glutaredoxin"/>
    <property type="match status" value="1"/>
</dbReference>
<dbReference type="AlphaFoldDB" id="A0A3M6W9U5"/>
<dbReference type="SFLD" id="SFLDS00019">
    <property type="entry name" value="Glutathione_Transferase_(cytos"/>
    <property type="match status" value="1"/>
</dbReference>
<dbReference type="SUPFAM" id="SSF52833">
    <property type="entry name" value="Thioredoxin-like"/>
    <property type="match status" value="1"/>
</dbReference>
<sequence length="289" mass="33281">KELHDPLWLAPLTKTIYINACVFDLQTFRSFSAMAGQGTIDLYTAGTPNGHKISCTLEELGVPCNVQKIDIAKNVQKEEWFLKINPNGRIPAIIDNTSSPPRRVFEGQAIQLYLCEQYDKDHRISFPYGSDDYWEMVCWMTWMQSGIGPMQGQANHFYRYAPEKIQYAINRYQVETKRLYQVLNDRLATQKAAGQGLWIVGGKFTVADISCFSWVNWAEWAGVETKPFPELQSWLETIQQRPAMERGVNVPDAFEMKKAMKSKEGEEQFAKHHSNWVMQGMKEDEAKHK</sequence>
<evidence type="ECO:0000259" key="4">
    <source>
        <dbReference type="PROSITE" id="PS50404"/>
    </source>
</evidence>
<name>A0A3M6W9U5_HORWE</name>
<feature type="region of interest" description="Disordered" evidence="3">
    <location>
        <begin position="265"/>
        <end position="289"/>
    </location>
</feature>
<dbReference type="EMBL" id="QWIL01002664">
    <property type="protein sequence ID" value="RMX93090.1"/>
    <property type="molecule type" value="Genomic_DNA"/>
</dbReference>
<dbReference type="Pfam" id="PF00043">
    <property type="entry name" value="GST_C"/>
    <property type="match status" value="1"/>
</dbReference>
<dbReference type="InterPro" id="IPR036249">
    <property type="entry name" value="Thioredoxin-like_sf"/>
</dbReference>
<evidence type="ECO:0000313" key="7">
    <source>
        <dbReference type="EMBL" id="RMX93090.1"/>
    </source>
</evidence>
<proteinExistence type="inferred from homology"/>
<dbReference type="PANTHER" id="PTHR44051:SF6">
    <property type="entry name" value="GLUTATHIONE S-TRANSFERASE II"/>
    <property type="match status" value="1"/>
</dbReference>
<dbReference type="PROSITE" id="PS50405">
    <property type="entry name" value="GST_CTER"/>
    <property type="match status" value="1"/>
</dbReference>
<dbReference type="CDD" id="cd03048">
    <property type="entry name" value="GST_N_Ure2p_like"/>
    <property type="match status" value="1"/>
</dbReference>
<dbReference type="PROSITE" id="PS50404">
    <property type="entry name" value="GST_NTER"/>
    <property type="match status" value="1"/>
</dbReference>
<dbReference type="InterPro" id="IPR004046">
    <property type="entry name" value="GST_C"/>
</dbReference>